<evidence type="ECO:0000259" key="1">
    <source>
        <dbReference type="Pfam" id="PF03184"/>
    </source>
</evidence>
<dbReference type="InterPro" id="IPR050863">
    <property type="entry name" value="CenT-Element_Derived"/>
</dbReference>
<reference evidence="2" key="1">
    <citation type="submission" date="2022-03" db="EMBL/GenBank/DDBJ databases">
        <authorList>
            <person name="Sayadi A."/>
        </authorList>
    </citation>
    <scope>NUCLEOTIDE SEQUENCE</scope>
</reference>
<protein>
    <recommendedName>
        <fullName evidence="1">DDE-1 domain-containing protein</fullName>
    </recommendedName>
</protein>
<dbReference type="GO" id="GO:0005634">
    <property type="term" value="C:nucleus"/>
    <property type="evidence" value="ECO:0007669"/>
    <property type="project" value="TreeGrafter"/>
</dbReference>
<sequence>MRLRTSVHHDIFYADKTGLFFKRLPDKTLTFKFEKCHGGQLSNERASLLLTTNMTGTEKLKLVLIGKSAKLRCFRRHNNKEAWMTSDIFSMWLLDLDKQFLLQNRKVLSLIDNYPALPALIIG</sequence>
<name>A0A9P0JTZ9_ACAOB</name>
<evidence type="ECO:0000313" key="3">
    <source>
        <dbReference type="Proteomes" id="UP001152888"/>
    </source>
</evidence>
<gene>
    <name evidence="2" type="ORF">ACAOBT_LOCUS4088</name>
</gene>
<comment type="caution">
    <text evidence="2">The sequence shown here is derived from an EMBL/GenBank/DDBJ whole genome shotgun (WGS) entry which is preliminary data.</text>
</comment>
<keyword evidence="3" id="KW-1185">Reference proteome</keyword>
<accession>A0A9P0JTZ9</accession>
<proteinExistence type="predicted"/>
<evidence type="ECO:0000313" key="2">
    <source>
        <dbReference type="EMBL" id="CAH1961314.1"/>
    </source>
</evidence>
<dbReference type="PANTHER" id="PTHR19303:SF73">
    <property type="entry name" value="PROTEIN PDC2"/>
    <property type="match status" value="1"/>
</dbReference>
<dbReference type="EMBL" id="CAKOFQ010006694">
    <property type="protein sequence ID" value="CAH1961314.1"/>
    <property type="molecule type" value="Genomic_DNA"/>
</dbReference>
<dbReference type="Proteomes" id="UP001152888">
    <property type="component" value="Unassembled WGS sequence"/>
</dbReference>
<dbReference type="AlphaFoldDB" id="A0A9P0JTZ9"/>
<dbReference type="GO" id="GO:0003677">
    <property type="term" value="F:DNA binding"/>
    <property type="evidence" value="ECO:0007669"/>
    <property type="project" value="TreeGrafter"/>
</dbReference>
<feature type="domain" description="DDE-1" evidence="1">
    <location>
        <begin position="44"/>
        <end position="117"/>
    </location>
</feature>
<dbReference type="OrthoDB" id="6770693at2759"/>
<organism evidence="2 3">
    <name type="scientific">Acanthoscelides obtectus</name>
    <name type="common">Bean weevil</name>
    <name type="synonym">Bruchus obtectus</name>
    <dbReference type="NCBI Taxonomy" id="200917"/>
    <lineage>
        <taxon>Eukaryota</taxon>
        <taxon>Metazoa</taxon>
        <taxon>Ecdysozoa</taxon>
        <taxon>Arthropoda</taxon>
        <taxon>Hexapoda</taxon>
        <taxon>Insecta</taxon>
        <taxon>Pterygota</taxon>
        <taxon>Neoptera</taxon>
        <taxon>Endopterygota</taxon>
        <taxon>Coleoptera</taxon>
        <taxon>Polyphaga</taxon>
        <taxon>Cucujiformia</taxon>
        <taxon>Chrysomeloidea</taxon>
        <taxon>Chrysomelidae</taxon>
        <taxon>Bruchinae</taxon>
        <taxon>Bruchini</taxon>
        <taxon>Acanthoscelides</taxon>
    </lineage>
</organism>
<dbReference type="PANTHER" id="PTHR19303">
    <property type="entry name" value="TRANSPOSON"/>
    <property type="match status" value="1"/>
</dbReference>
<dbReference type="InterPro" id="IPR004875">
    <property type="entry name" value="DDE_SF_endonuclease_dom"/>
</dbReference>
<dbReference type="Pfam" id="PF03184">
    <property type="entry name" value="DDE_1"/>
    <property type="match status" value="1"/>
</dbReference>